<name>A0A9J6CTX6_RHIMP</name>
<dbReference type="Gene3D" id="1.20.120.1900">
    <property type="entry name" value="Gamma-tubulin complex, C-terminal domain"/>
    <property type="match status" value="1"/>
</dbReference>
<keyword evidence="3" id="KW-0963">Cytoplasm</keyword>
<evidence type="ECO:0000313" key="8">
    <source>
        <dbReference type="Proteomes" id="UP000821866"/>
    </source>
</evidence>
<comment type="caution">
    <text evidence="7">The sequence shown here is derived from an EMBL/GenBank/DDBJ whole genome shotgun (WGS) entry which is preliminary data.</text>
</comment>
<evidence type="ECO:0000259" key="6">
    <source>
        <dbReference type="Pfam" id="PF04130"/>
    </source>
</evidence>
<evidence type="ECO:0000256" key="5">
    <source>
        <dbReference type="ARBA" id="ARBA00023212"/>
    </source>
</evidence>
<organism evidence="7 8">
    <name type="scientific">Rhipicephalus microplus</name>
    <name type="common">Cattle tick</name>
    <name type="synonym">Boophilus microplus</name>
    <dbReference type="NCBI Taxonomy" id="6941"/>
    <lineage>
        <taxon>Eukaryota</taxon>
        <taxon>Metazoa</taxon>
        <taxon>Ecdysozoa</taxon>
        <taxon>Arthropoda</taxon>
        <taxon>Chelicerata</taxon>
        <taxon>Arachnida</taxon>
        <taxon>Acari</taxon>
        <taxon>Parasitiformes</taxon>
        <taxon>Ixodida</taxon>
        <taxon>Ixodoidea</taxon>
        <taxon>Ixodidae</taxon>
        <taxon>Rhipicephalinae</taxon>
        <taxon>Rhipicephalus</taxon>
        <taxon>Boophilus</taxon>
    </lineage>
</organism>
<dbReference type="Proteomes" id="UP000821866">
    <property type="component" value="Unassembled WGS sequence"/>
</dbReference>
<evidence type="ECO:0000256" key="3">
    <source>
        <dbReference type="ARBA" id="ARBA00022490"/>
    </source>
</evidence>
<comment type="similarity">
    <text evidence="2">Belongs to the TUBGCP family.</text>
</comment>
<comment type="subcellular location">
    <subcellularLocation>
        <location evidence="1">Cytoplasm</location>
        <location evidence="1">Cytoskeleton</location>
    </subcellularLocation>
</comment>
<evidence type="ECO:0000256" key="1">
    <source>
        <dbReference type="ARBA" id="ARBA00004245"/>
    </source>
</evidence>
<dbReference type="InterPro" id="IPR042241">
    <property type="entry name" value="GCP_C_sf"/>
</dbReference>
<protein>
    <recommendedName>
        <fullName evidence="6">Gamma tubulin complex component C-terminal domain-containing protein</fullName>
    </recommendedName>
</protein>
<evidence type="ECO:0000313" key="7">
    <source>
        <dbReference type="EMBL" id="KAH7932169.1"/>
    </source>
</evidence>
<reference evidence="7" key="1">
    <citation type="journal article" date="2020" name="Cell">
        <title>Large-Scale Comparative Analyses of Tick Genomes Elucidate Their Genetic Diversity and Vector Capacities.</title>
        <authorList>
            <consortium name="Tick Genome and Microbiome Consortium (TIGMIC)"/>
            <person name="Jia N."/>
            <person name="Wang J."/>
            <person name="Shi W."/>
            <person name="Du L."/>
            <person name="Sun Y."/>
            <person name="Zhan W."/>
            <person name="Jiang J.F."/>
            <person name="Wang Q."/>
            <person name="Zhang B."/>
            <person name="Ji P."/>
            <person name="Bell-Sakyi L."/>
            <person name="Cui X.M."/>
            <person name="Yuan T.T."/>
            <person name="Jiang B.G."/>
            <person name="Yang W.F."/>
            <person name="Lam T.T."/>
            <person name="Chang Q.C."/>
            <person name="Ding S.J."/>
            <person name="Wang X.J."/>
            <person name="Zhu J.G."/>
            <person name="Ruan X.D."/>
            <person name="Zhao L."/>
            <person name="Wei J.T."/>
            <person name="Ye R.Z."/>
            <person name="Que T.C."/>
            <person name="Du C.H."/>
            <person name="Zhou Y.H."/>
            <person name="Cheng J.X."/>
            <person name="Dai P.F."/>
            <person name="Guo W.B."/>
            <person name="Han X.H."/>
            <person name="Huang E.J."/>
            <person name="Li L.F."/>
            <person name="Wei W."/>
            <person name="Gao Y.C."/>
            <person name="Liu J.Z."/>
            <person name="Shao H.Z."/>
            <person name="Wang X."/>
            <person name="Wang C.C."/>
            <person name="Yang T.C."/>
            <person name="Huo Q.B."/>
            <person name="Li W."/>
            <person name="Chen H.Y."/>
            <person name="Chen S.E."/>
            <person name="Zhou L.G."/>
            <person name="Ni X.B."/>
            <person name="Tian J.H."/>
            <person name="Sheng Y."/>
            <person name="Liu T."/>
            <person name="Pan Y.S."/>
            <person name="Xia L.Y."/>
            <person name="Li J."/>
            <person name="Zhao F."/>
            <person name="Cao W.C."/>
        </authorList>
    </citation>
    <scope>NUCLEOTIDE SEQUENCE</scope>
    <source>
        <strain evidence="7">Rmic-2018</strain>
    </source>
</reference>
<accession>A0A9J6CTX6</accession>
<feature type="domain" description="Gamma tubulin complex component C-terminal" evidence="6">
    <location>
        <begin position="10"/>
        <end position="104"/>
    </location>
</feature>
<sequence length="111" mass="12618">MNNLVSENPSDQYKECLKHQILESGLASHMEKLMVDTPDKTAVTGVVAVGHEAFTLNHDVEGPLNLVLSSWSMGCYQMVFRYPTYMTYVERVLSKFWVHDKASSAGRHRTR</sequence>
<dbReference type="Pfam" id="PF04130">
    <property type="entry name" value="GCP_C_terminal"/>
    <property type="match status" value="1"/>
</dbReference>
<dbReference type="InterPro" id="IPR040457">
    <property type="entry name" value="GCP_C"/>
</dbReference>
<evidence type="ECO:0000256" key="2">
    <source>
        <dbReference type="ARBA" id="ARBA00010337"/>
    </source>
</evidence>
<keyword evidence="4" id="KW-0493">Microtubule</keyword>
<keyword evidence="8" id="KW-1185">Reference proteome</keyword>
<dbReference type="GO" id="GO:0005874">
    <property type="term" value="C:microtubule"/>
    <property type="evidence" value="ECO:0007669"/>
    <property type="project" value="UniProtKB-KW"/>
</dbReference>
<evidence type="ECO:0000256" key="4">
    <source>
        <dbReference type="ARBA" id="ARBA00022701"/>
    </source>
</evidence>
<dbReference type="GO" id="GO:0043015">
    <property type="term" value="F:gamma-tubulin binding"/>
    <property type="evidence" value="ECO:0007669"/>
    <property type="project" value="InterPro"/>
</dbReference>
<dbReference type="VEuPathDB" id="VectorBase:LOC119165334"/>
<dbReference type="EMBL" id="JABSTU010006827">
    <property type="protein sequence ID" value="KAH7932169.1"/>
    <property type="molecule type" value="Genomic_DNA"/>
</dbReference>
<gene>
    <name evidence="7" type="ORF">HPB51_029482</name>
</gene>
<keyword evidence="5" id="KW-0206">Cytoskeleton</keyword>
<dbReference type="AlphaFoldDB" id="A0A9J6CTX6"/>
<proteinExistence type="inferred from homology"/>
<reference evidence="7" key="2">
    <citation type="submission" date="2021-09" db="EMBL/GenBank/DDBJ databases">
        <authorList>
            <person name="Jia N."/>
            <person name="Wang J."/>
            <person name="Shi W."/>
            <person name="Du L."/>
            <person name="Sun Y."/>
            <person name="Zhan W."/>
            <person name="Jiang J."/>
            <person name="Wang Q."/>
            <person name="Zhang B."/>
            <person name="Ji P."/>
            <person name="Sakyi L.B."/>
            <person name="Cui X."/>
            <person name="Yuan T."/>
            <person name="Jiang B."/>
            <person name="Yang W."/>
            <person name="Lam T.T.-Y."/>
            <person name="Chang Q."/>
            <person name="Ding S."/>
            <person name="Wang X."/>
            <person name="Zhu J."/>
            <person name="Ruan X."/>
            <person name="Zhao L."/>
            <person name="Wei J."/>
            <person name="Que T."/>
            <person name="Du C."/>
            <person name="Cheng J."/>
            <person name="Dai P."/>
            <person name="Han X."/>
            <person name="Huang E."/>
            <person name="Gao Y."/>
            <person name="Liu J."/>
            <person name="Shao H."/>
            <person name="Ye R."/>
            <person name="Li L."/>
            <person name="Wei W."/>
            <person name="Wang X."/>
            <person name="Wang C."/>
            <person name="Huo Q."/>
            <person name="Li W."/>
            <person name="Guo W."/>
            <person name="Chen H."/>
            <person name="Chen S."/>
            <person name="Zhou L."/>
            <person name="Zhou L."/>
            <person name="Ni X."/>
            <person name="Tian J."/>
            <person name="Zhou Y."/>
            <person name="Sheng Y."/>
            <person name="Liu T."/>
            <person name="Pan Y."/>
            <person name="Xia L."/>
            <person name="Li J."/>
            <person name="Zhao F."/>
            <person name="Cao W."/>
        </authorList>
    </citation>
    <scope>NUCLEOTIDE SEQUENCE</scope>
    <source>
        <strain evidence="7">Rmic-2018</strain>
        <tissue evidence="7">Larvae</tissue>
    </source>
</reference>